<comment type="similarity">
    <text evidence="3">Belongs to the BBS4 family.</text>
</comment>
<evidence type="ECO:0000256" key="2">
    <source>
        <dbReference type="ARBA" id="ARBA00022803"/>
    </source>
</evidence>
<evidence type="ECO:0000256" key="1">
    <source>
        <dbReference type="ARBA" id="ARBA00022737"/>
    </source>
</evidence>
<dbReference type="GO" id="GO:0036064">
    <property type="term" value="C:ciliary basal body"/>
    <property type="evidence" value="ECO:0007669"/>
    <property type="project" value="TreeGrafter"/>
</dbReference>
<dbReference type="AlphaFoldDB" id="A0A7S2IJS5"/>
<dbReference type="Gene3D" id="1.25.40.10">
    <property type="entry name" value="Tetratricopeptide repeat domain"/>
    <property type="match status" value="1"/>
</dbReference>
<dbReference type="PANTHER" id="PTHR44186:SF1">
    <property type="entry name" value="BARDET-BIEDL SYNDROME 4 PROTEIN"/>
    <property type="match status" value="1"/>
</dbReference>
<protein>
    <recommendedName>
        <fullName evidence="5">Tetratricopeptide repeat protein</fullName>
    </recommendedName>
</protein>
<dbReference type="InterPro" id="IPR011990">
    <property type="entry name" value="TPR-like_helical_dom_sf"/>
</dbReference>
<proteinExistence type="inferred from homology"/>
<dbReference type="EMBL" id="HBGU01063028">
    <property type="protein sequence ID" value="CAD9520603.1"/>
    <property type="molecule type" value="Transcribed_RNA"/>
</dbReference>
<accession>A0A7S2IJS5</accession>
<reference evidence="4" key="1">
    <citation type="submission" date="2021-01" db="EMBL/GenBank/DDBJ databases">
        <authorList>
            <person name="Corre E."/>
            <person name="Pelletier E."/>
            <person name="Niang G."/>
            <person name="Scheremetjew M."/>
            <person name="Finn R."/>
            <person name="Kale V."/>
            <person name="Holt S."/>
            <person name="Cochrane G."/>
            <person name="Meng A."/>
            <person name="Brown T."/>
            <person name="Cohen L."/>
        </authorList>
    </citation>
    <scope>NUCLEOTIDE SEQUENCE</scope>
    <source>
        <strain evidence="4">UTEX LB 985</strain>
    </source>
</reference>
<dbReference type="PANTHER" id="PTHR44186">
    <property type="match status" value="1"/>
</dbReference>
<keyword evidence="2" id="KW-0802">TPR repeat</keyword>
<evidence type="ECO:0000313" key="4">
    <source>
        <dbReference type="EMBL" id="CAD9520603.1"/>
    </source>
</evidence>
<evidence type="ECO:0000256" key="3">
    <source>
        <dbReference type="ARBA" id="ARBA00023778"/>
    </source>
</evidence>
<sequence length="160" mass="19078">MSRVNKNAKKGAVVIRERQNWLIHMQYTRQECVARPRPPQMRRPRHAHRFLNRPHRFFHRPRRYDVCLQTIEQQLKDCRGMAEYPIYIKALIKRQRGEINESLQLFQAATCLNPNNIANLKQVGRSLYLLARHKAALDVYEEALRISVDDWEIWHNKGAP</sequence>
<organism evidence="4">
    <name type="scientific">Haptolina brevifila</name>
    <dbReference type="NCBI Taxonomy" id="156173"/>
    <lineage>
        <taxon>Eukaryota</taxon>
        <taxon>Haptista</taxon>
        <taxon>Haptophyta</taxon>
        <taxon>Prymnesiophyceae</taxon>
        <taxon>Prymnesiales</taxon>
        <taxon>Prymnesiaceae</taxon>
        <taxon>Haptolina</taxon>
    </lineage>
</organism>
<keyword evidence="1" id="KW-0677">Repeat</keyword>
<dbReference type="GO" id="GO:0061512">
    <property type="term" value="P:protein localization to cilium"/>
    <property type="evidence" value="ECO:0007669"/>
    <property type="project" value="TreeGrafter"/>
</dbReference>
<gene>
    <name evidence="4" type="ORF">CBRE1094_LOCUS34340</name>
</gene>
<evidence type="ECO:0008006" key="5">
    <source>
        <dbReference type="Google" id="ProtNLM"/>
    </source>
</evidence>
<name>A0A7S2IJS5_9EUKA</name>
<dbReference type="SUPFAM" id="SSF48452">
    <property type="entry name" value="TPR-like"/>
    <property type="match status" value="1"/>
</dbReference>
<dbReference type="GO" id="GO:0060271">
    <property type="term" value="P:cilium assembly"/>
    <property type="evidence" value="ECO:0007669"/>
    <property type="project" value="TreeGrafter"/>
</dbReference>